<comment type="caution">
    <text evidence="5">The sequence shown here is derived from an EMBL/GenBank/DDBJ whole genome shotgun (WGS) entry which is preliminary data.</text>
</comment>
<reference evidence="5 6" key="1">
    <citation type="submission" date="2019-07" db="EMBL/GenBank/DDBJ databases">
        <title>Luteimonas sp. YD-1 nov., isolated from acidic soil.</title>
        <authorList>
            <person name="Zhou J."/>
        </authorList>
    </citation>
    <scope>NUCLEOTIDE SEQUENCE [LARGE SCALE GENOMIC DNA]</scope>
    <source>
        <strain evidence="5 6">YD-1</strain>
    </source>
</reference>
<evidence type="ECO:0000313" key="6">
    <source>
        <dbReference type="Proteomes" id="UP000315949"/>
    </source>
</evidence>
<evidence type="ECO:0000256" key="2">
    <source>
        <dbReference type="ARBA" id="ARBA00023125"/>
    </source>
</evidence>
<dbReference type="Gene3D" id="3.30.450.20">
    <property type="entry name" value="PAS domain"/>
    <property type="match status" value="1"/>
</dbReference>
<sequence length="251" mass="28162">MDFQLPPAQLQGLFDPLPDVVFFIKDDQCRYVHVNRTLVQRLGLRGREEIIGRSVLELYPPGLAATYIAQDRRVLAGETFDNVLELQLYPNRRRGWCLTFKQPLRDGARISGLIGISRDLGQPDSQHSSFARLQQTLAHMQAHFDEPLRAAALAAIAGVSVSQLERLFRRVFQITPQQMLTKLRIEAAMRMLHGEGSIAEIGQACGFTDQSAFARQFRATVGMPPRDYRALVRAESAGPTRQRSGSRTESS</sequence>
<dbReference type="InterPro" id="IPR020449">
    <property type="entry name" value="Tscrpt_reg_AraC-type_HTH"/>
</dbReference>
<dbReference type="InterPro" id="IPR013656">
    <property type="entry name" value="PAS_4"/>
</dbReference>
<proteinExistence type="predicted"/>
<dbReference type="PROSITE" id="PS01124">
    <property type="entry name" value="HTH_ARAC_FAMILY_2"/>
    <property type="match status" value="1"/>
</dbReference>
<dbReference type="EMBL" id="VOHE01000004">
    <property type="protein sequence ID" value="TWT18755.1"/>
    <property type="molecule type" value="Genomic_DNA"/>
</dbReference>
<name>A0A5C5TZT3_9GAMM</name>
<dbReference type="Pfam" id="PF08448">
    <property type="entry name" value="PAS_4"/>
    <property type="match status" value="1"/>
</dbReference>
<organism evidence="5 6">
    <name type="scientific">Luteimonas wenzhouensis</name>
    <dbReference type="NCBI Taxonomy" id="2599615"/>
    <lineage>
        <taxon>Bacteria</taxon>
        <taxon>Pseudomonadati</taxon>
        <taxon>Pseudomonadota</taxon>
        <taxon>Gammaproteobacteria</taxon>
        <taxon>Lysobacterales</taxon>
        <taxon>Lysobacteraceae</taxon>
        <taxon>Luteimonas</taxon>
    </lineage>
</organism>
<keyword evidence="1" id="KW-0805">Transcription regulation</keyword>
<feature type="domain" description="HTH araC/xylS-type" evidence="4">
    <location>
        <begin position="134"/>
        <end position="231"/>
    </location>
</feature>
<dbReference type="InterPro" id="IPR000014">
    <property type="entry name" value="PAS"/>
</dbReference>
<dbReference type="AlphaFoldDB" id="A0A5C5TZT3"/>
<dbReference type="SUPFAM" id="SSF55785">
    <property type="entry name" value="PYP-like sensor domain (PAS domain)"/>
    <property type="match status" value="1"/>
</dbReference>
<keyword evidence="3" id="KW-0804">Transcription</keyword>
<evidence type="ECO:0000256" key="3">
    <source>
        <dbReference type="ARBA" id="ARBA00023163"/>
    </source>
</evidence>
<dbReference type="InterPro" id="IPR035965">
    <property type="entry name" value="PAS-like_dom_sf"/>
</dbReference>
<evidence type="ECO:0000313" key="5">
    <source>
        <dbReference type="EMBL" id="TWT18755.1"/>
    </source>
</evidence>
<dbReference type="RefSeq" id="WP_146312576.1">
    <property type="nucleotide sequence ID" value="NZ_VOHE01000004.1"/>
</dbReference>
<keyword evidence="6" id="KW-1185">Reference proteome</keyword>
<dbReference type="OrthoDB" id="6146868at2"/>
<dbReference type="SUPFAM" id="SSF46689">
    <property type="entry name" value="Homeodomain-like"/>
    <property type="match status" value="2"/>
</dbReference>
<accession>A0A5C5TZT3</accession>
<keyword evidence="2" id="KW-0238">DNA-binding</keyword>
<dbReference type="CDD" id="cd00130">
    <property type="entry name" value="PAS"/>
    <property type="match status" value="1"/>
</dbReference>
<dbReference type="PRINTS" id="PR00032">
    <property type="entry name" value="HTHARAC"/>
</dbReference>
<dbReference type="Pfam" id="PF12833">
    <property type="entry name" value="HTH_18"/>
    <property type="match status" value="1"/>
</dbReference>
<evidence type="ECO:0000259" key="4">
    <source>
        <dbReference type="PROSITE" id="PS01124"/>
    </source>
</evidence>
<dbReference type="SMART" id="SM00342">
    <property type="entry name" value="HTH_ARAC"/>
    <property type="match status" value="1"/>
</dbReference>
<evidence type="ECO:0000256" key="1">
    <source>
        <dbReference type="ARBA" id="ARBA00023015"/>
    </source>
</evidence>
<gene>
    <name evidence="5" type="ORF">FQY79_08885</name>
</gene>
<dbReference type="InterPro" id="IPR050204">
    <property type="entry name" value="AraC_XylS_family_regulators"/>
</dbReference>
<dbReference type="GO" id="GO:0003700">
    <property type="term" value="F:DNA-binding transcription factor activity"/>
    <property type="evidence" value="ECO:0007669"/>
    <property type="project" value="InterPro"/>
</dbReference>
<dbReference type="Proteomes" id="UP000315949">
    <property type="component" value="Unassembled WGS sequence"/>
</dbReference>
<dbReference type="PANTHER" id="PTHR46796:SF13">
    <property type="entry name" value="HTH-TYPE TRANSCRIPTIONAL ACTIVATOR RHAS"/>
    <property type="match status" value="1"/>
</dbReference>
<dbReference type="InterPro" id="IPR018062">
    <property type="entry name" value="HTH_AraC-typ_CS"/>
</dbReference>
<dbReference type="PROSITE" id="PS00041">
    <property type="entry name" value="HTH_ARAC_FAMILY_1"/>
    <property type="match status" value="1"/>
</dbReference>
<dbReference type="Gene3D" id="1.10.10.60">
    <property type="entry name" value="Homeodomain-like"/>
    <property type="match status" value="1"/>
</dbReference>
<dbReference type="SMART" id="SM00091">
    <property type="entry name" value="PAS"/>
    <property type="match status" value="1"/>
</dbReference>
<dbReference type="GO" id="GO:0043565">
    <property type="term" value="F:sequence-specific DNA binding"/>
    <property type="evidence" value="ECO:0007669"/>
    <property type="project" value="InterPro"/>
</dbReference>
<dbReference type="InterPro" id="IPR009057">
    <property type="entry name" value="Homeodomain-like_sf"/>
</dbReference>
<protein>
    <submittedName>
        <fullName evidence="5">AraC family transcriptional regulator</fullName>
    </submittedName>
</protein>
<dbReference type="PANTHER" id="PTHR46796">
    <property type="entry name" value="HTH-TYPE TRANSCRIPTIONAL ACTIVATOR RHAS-RELATED"/>
    <property type="match status" value="1"/>
</dbReference>
<dbReference type="InterPro" id="IPR018060">
    <property type="entry name" value="HTH_AraC"/>
</dbReference>